<reference evidence="5" key="1">
    <citation type="submission" date="2020-08" db="EMBL/GenBank/DDBJ databases">
        <title>Genomic Encyclopedia of Type Strains, Phase IV (KMG-IV): sequencing the most valuable type-strain genomes for metagenomic binning, comparative biology and taxonomic classification.</title>
        <authorList>
            <person name="Goeker M."/>
        </authorList>
    </citation>
    <scope>NUCLEOTIDE SEQUENCE [LARGE SCALE GENOMIC DNA]</scope>
    <source>
        <strain evidence="5">DSM 105720</strain>
    </source>
</reference>
<comment type="similarity">
    <text evidence="1">Belongs to the sigma-70 factor family. ECF subfamily.</text>
</comment>
<evidence type="ECO:0000256" key="4">
    <source>
        <dbReference type="ARBA" id="ARBA00023163"/>
    </source>
</evidence>
<dbReference type="AlphaFoldDB" id="A0A840DA56"/>
<dbReference type="InterPro" id="IPR039425">
    <property type="entry name" value="RNA_pol_sigma-70-like"/>
</dbReference>
<gene>
    <name evidence="5" type="ORF">GGR06_003267</name>
</gene>
<name>A0A840DA56_9BACE</name>
<evidence type="ECO:0000313" key="6">
    <source>
        <dbReference type="Proteomes" id="UP000560658"/>
    </source>
</evidence>
<evidence type="ECO:0000256" key="3">
    <source>
        <dbReference type="ARBA" id="ARBA00023082"/>
    </source>
</evidence>
<dbReference type="SUPFAM" id="SSF88659">
    <property type="entry name" value="Sigma3 and sigma4 domains of RNA polymerase sigma factors"/>
    <property type="match status" value="1"/>
</dbReference>
<dbReference type="SUPFAM" id="SSF88946">
    <property type="entry name" value="Sigma2 domain of RNA polymerase sigma factors"/>
    <property type="match status" value="1"/>
</dbReference>
<keyword evidence="3" id="KW-0731">Sigma factor</keyword>
<accession>A0A840DA56</accession>
<dbReference type="GO" id="GO:0016987">
    <property type="term" value="F:sigma factor activity"/>
    <property type="evidence" value="ECO:0007669"/>
    <property type="project" value="UniProtKB-KW"/>
</dbReference>
<sequence>MNNMQSKQLKRQQTDKILLQAIATSADVDAFLILYDRYGQRLLRHFHRSVNNVDTVFDLSQNFWLYIWQNASQLIYENNDSAERLFFYMATKRIADYYRSSIHKREIPLDDFPNLSDKESSSSSPESDYCTEEIRKITERVLSKYSELDKQIFICQKELDYSAQQTASQFNISIECIYKKVSIIMKELRFQLRLAGYYSLFACLCLQQMM</sequence>
<keyword evidence="6" id="KW-1185">Reference proteome</keyword>
<dbReference type="Proteomes" id="UP000560658">
    <property type="component" value="Unassembled WGS sequence"/>
</dbReference>
<dbReference type="EMBL" id="JACIER010000015">
    <property type="protein sequence ID" value="MBB4045453.1"/>
    <property type="molecule type" value="Genomic_DNA"/>
</dbReference>
<dbReference type="RefSeq" id="WP_183209211.1">
    <property type="nucleotide sequence ID" value="NZ_JACIER010000015.1"/>
</dbReference>
<protein>
    <submittedName>
        <fullName evidence="5">RNA polymerase sigma-70 factor (ECF subfamily)</fullName>
    </submittedName>
</protein>
<organism evidence="5 6">
    <name type="scientific">Bacteroides reticulotermitis</name>
    <dbReference type="NCBI Taxonomy" id="1133319"/>
    <lineage>
        <taxon>Bacteria</taxon>
        <taxon>Pseudomonadati</taxon>
        <taxon>Bacteroidota</taxon>
        <taxon>Bacteroidia</taxon>
        <taxon>Bacteroidales</taxon>
        <taxon>Bacteroidaceae</taxon>
        <taxon>Bacteroides</taxon>
    </lineage>
</organism>
<evidence type="ECO:0000313" key="5">
    <source>
        <dbReference type="EMBL" id="MBB4045453.1"/>
    </source>
</evidence>
<dbReference type="InterPro" id="IPR013325">
    <property type="entry name" value="RNA_pol_sigma_r2"/>
</dbReference>
<dbReference type="GO" id="GO:0006352">
    <property type="term" value="P:DNA-templated transcription initiation"/>
    <property type="evidence" value="ECO:0007669"/>
    <property type="project" value="InterPro"/>
</dbReference>
<evidence type="ECO:0000256" key="1">
    <source>
        <dbReference type="ARBA" id="ARBA00010641"/>
    </source>
</evidence>
<dbReference type="InterPro" id="IPR013324">
    <property type="entry name" value="RNA_pol_sigma_r3/r4-like"/>
</dbReference>
<dbReference type="PANTHER" id="PTHR43133:SF46">
    <property type="entry name" value="RNA POLYMERASE SIGMA-70 FACTOR ECF SUBFAMILY"/>
    <property type="match status" value="1"/>
</dbReference>
<keyword evidence="4" id="KW-0804">Transcription</keyword>
<keyword evidence="2" id="KW-0805">Transcription regulation</keyword>
<evidence type="ECO:0000256" key="2">
    <source>
        <dbReference type="ARBA" id="ARBA00023015"/>
    </source>
</evidence>
<dbReference type="PANTHER" id="PTHR43133">
    <property type="entry name" value="RNA POLYMERASE ECF-TYPE SIGMA FACTO"/>
    <property type="match status" value="1"/>
</dbReference>
<proteinExistence type="inferred from homology"/>
<comment type="caution">
    <text evidence="5">The sequence shown here is derived from an EMBL/GenBank/DDBJ whole genome shotgun (WGS) entry which is preliminary data.</text>
</comment>
<dbReference type="Gene3D" id="1.10.1740.10">
    <property type="match status" value="1"/>
</dbReference>